<gene>
    <name evidence="2" type="ORF">CDO81_24210</name>
</gene>
<organism evidence="2 3">
    <name type="scientific">Roseateles puraquae</name>
    <dbReference type="NCBI Taxonomy" id="431059"/>
    <lineage>
        <taxon>Bacteria</taxon>
        <taxon>Pseudomonadati</taxon>
        <taxon>Pseudomonadota</taxon>
        <taxon>Betaproteobacteria</taxon>
        <taxon>Burkholderiales</taxon>
        <taxon>Sphaerotilaceae</taxon>
        <taxon>Roseateles</taxon>
    </lineage>
</organism>
<sequence length="267" mass="29347">MVNHLPCFDVSVLEAACRVLGDTHEGLSGPEIGHLLADMGVEDPSPGFTKWKRLYNALAQQQNRHQVGNHLIMFINRAMKPARFVQEPEKFHRLQDGLNVVLSLAGYAVNDQGQVIRTTKETTVVGAVARARRLKALLESRGTHPEVFAYCTAELLAENYFHAVFEAVKGLAERLRLMSGLTLDGAELVNQALSTKVPLINLNGLRTETEVSEQKGIGNLLVGLFGAIRNPTAHAPKVVWVMPEQDALDMLALVSFVHRKLDAATKV</sequence>
<evidence type="ECO:0000313" key="2">
    <source>
        <dbReference type="EMBL" id="OWR00837.1"/>
    </source>
</evidence>
<dbReference type="AlphaFoldDB" id="A0A254MZT4"/>
<dbReference type="EMBL" id="NISI01000014">
    <property type="protein sequence ID" value="OWR00837.1"/>
    <property type="molecule type" value="Genomic_DNA"/>
</dbReference>
<feature type="domain" description="Conserved hypothetical protein CHP02391" evidence="1">
    <location>
        <begin position="141"/>
        <end position="261"/>
    </location>
</feature>
<accession>A0A254MZT4</accession>
<name>A0A254MZT4_9BURK</name>
<evidence type="ECO:0000259" key="1">
    <source>
        <dbReference type="Pfam" id="PF09509"/>
    </source>
</evidence>
<dbReference type="NCBIfam" id="TIGR02391">
    <property type="entry name" value="hypoth_ymh"/>
    <property type="match status" value="1"/>
</dbReference>
<dbReference type="RefSeq" id="WP_088485821.1">
    <property type="nucleotide sequence ID" value="NZ_NISI01000014.1"/>
</dbReference>
<comment type="caution">
    <text evidence="2">The sequence shown here is derived from an EMBL/GenBank/DDBJ whole genome shotgun (WGS) entry which is preliminary data.</text>
</comment>
<dbReference type="Proteomes" id="UP000197446">
    <property type="component" value="Unassembled WGS sequence"/>
</dbReference>
<dbReference type="OrthoDB" id="1863356at2"/>
<dbReference type="Pfam" id="PF09509">
    <property type="entry name" value="Hypoth_Ymh"/>
    <property type="match status" value="1"/>
</dbReference>
<dbReference type="InterPro" id="IPR012654">
    <property type="entry name" value="CHP02391"/>
</dbReference>
<evidence type="ECO:0000313" key="3">
    <source>
        <dbReference type="Proteomes" id="UP000197446"/>
    </source>
</evidence>
<keyword evidence="3" id="KW-1185">Reference proteome</keyword>
<reference evidence="2 3" key="1">
    <citation type="journal article" date="2007" name="Int. J. Syst. Evol. Microbiol.">
        <title>Description of Pelomonas aquatica sp. nov. and Pelomonas puraquae sp. nov., isolated from industrial and haemodialysis water.</title>
        <authorList>
            <person name="Gomila M."/>
            <person name="Bowien B."/>
            <person name="Falsen E."/>
            <person name="Moore E.R."/>
            <person name="Lalucat J."/>
        </authorList>
    </citation>
    <scope>NUCLEOTIDE SEQUENCE [LARGE SCALE GENOMIC DNA]</scope>
    <source>
        <strain evidence="2 3">CCUG 52769</strain>
    </source>
</reference>
<protein>
    <submittedName>
        <fullName evidence="2">TIGR02391 family protein</fullName>
    </submittedName>
</protein>
<proteinExistence type="predicted"/>